<dbReference type="EMBL" id="CP147920">
    <property type="protein sequence ID" value="XAU14680.1"/>
    <property type="molecule type" value="Genomic_DNA"/>
</dbReference>
<dbReference type="CDD" id="cd07564">
    <property type="entry name" value="nitrilases_CHs"/>
    <property type="match status" value="1"/>
</dbReference>
<dbReference type="GO" id="GO:0016787">
    <property type="term" value="F:hydrolase activity"/>
    <property type="evidence" value="ECO:0007669"/>
    <property type="project" value="UniProtKB-KW"/>
</dbReference>
<dbReference type="InterPro" id="IPR036526">
    <property type="entry name" value="C-N_Hydrolase_sf"/>
</dbReference>
<dbReference type="PROSITE" id="PS00921">
    <property type="entry name" value="NITRIL_CHT_2"/>
    <property type="match status" value="1"/>
</dbReference>
<dbReference type="RefSeq" id="WP_345972345.1">
    <property type="nucleotide sequence ID" value="NZ_CP147920.1"/>
</dbReference>
<evidence type="ECO:0000256" key="2">
    <source>
        <dbReference type="PROSITE-ProRule" id="PRU10139"/>
    </source>
</evidence>
<dbReference type="InterPro" id="IPR003010">
    <property type="entry name" value="C-N_Hydrolase"/>
</dbReference>
<gene>
    <name evidence="4" type="ORF">WCY31_10555</name>
</gene>
<keyword evidence="4" id="KW-0378">Hydrolase</keyword>
<dbReference type="Gene3D" id="3.60.110.10">
    <property type="entry name" value="Carbon-nitrogen hydrolase"/>
    <property type="match status" value="1"/>
</dbReference>
<evidence type="ECO:0000313" key="4">
    <source>
        <dbReference type="EMBL" id="XAU14680.1"/>
    </source>
</evidence>
<evidence type="ECO:0000259" key="3">
    <source>
        <dbReference type="PROSITE" id="PS50263"/>
    </source>
</evidence>
<feature type="domain" description="CN hydrolase" evidence="3">
    <location>
        <begin position="6"/>
        <end position="275"/>
    </location>
</feature>
<dbReference type="PANTHER" id="PTHR46044">
    <property type="entry name" value="NITRILASE"/>
    <property type="match status" value="1"/>
</dbReference>
<dbReference type="PANTHER" id="PTHR46044:SF1">
    <property type="entry name" value="CN HYDROLASE DOMAIN-CONTAINING PROTEIN"/>
    <property type="match status" value="1"/>
</dbReference>
<evidence type="ECO:0000256" key="1">
    <source>
        <dbReference type="ARBA" id="ARBA00008129"/>
    </source>
</evidence>
<evidence type="ECO:0000313" key="5">
    <source>
        <dbReference type="Proteomes" id="UP001447842"/>
    </source>
</evidence>
<protein>
    <submittedName>
        <fullName evidence="4">Carbon-nitrogen hydrolase family protein</fullName>
    </submittedName>
</protein>
<accession>A0ABZ3HAC2</accession>
<feature type="active site" description="Proton acceptor" evidence="2">
    <location>
        <position position="46"/>
    </location>
</feature>
<dbReference type="PROSITE" id="PS00920">
    <property type="entry name" value="NITRIL_CHT_1"/>
    <property type="match status" value="1"/>
</dbReference>
<organism evidence="4 5">
    <name type="scientific">Sulfurimonas diazotrophicus</name>
    <dbReference type="NCBI Taxonomy" id="3131939"/>
    <lineage>
        <taxon>Bacteria</taxon>
        <taxon>Pseudomonadati</taxon>
        <taxon>Campylobacterota</taxon>
        <taxon>Epsilonproteobacteria</taxon>
        <taxon>Campylobacterales</taxon>
        <taxon>Sulfurimonadaceae</taxon>
        <taxon>Sulfurimonas</taxon>
    </lineage>
</organism>
<reference evidence="4 5" key="1">
    <citation type="submission" date="2024-03" db="EMBL/GenBank/DDBJ databases">
        <title>Sulfurimonas sp. HSL3-1.</title>
        <authorList>
            <person name="Wang S."/>
        </authorList>
    </citation>
    <scope>NUCLEOTIDE SEQUENCE [LARGE SCALE GENOMIC DNA]</scope>
    <source>
        <strain evidence="4 5">HSL3-1</strain>
    </source>
</reference>
<dbReference type="InterPro" id="IPR044149">
    <property type="entry name" value="Nitrilases_CHs"/>
</dbReference>
<dbReference type="InterPro" id="IPR000132">
    <property type="entry name" value="Nitrilase/CN_hydratase_CS"/>
</dbReference>
<dbReference type="Pfam" id="PF00795">
    <property type="entry name" value="CN_hydrolase"/>
    <property type="match status" value="1"/>
</dbReference>
<keyword evidence="5" id="KW-1185">Reference proteome</keyword>
<dbReference type="PROSITE" id="PS50263">
    <property type="entry name" value="CN_HYDROLASE"/>
    <property type="match status" value="1"/>
</dbReference>
<sequence>MPPAPFTIAAVQAEPVFLDPERSIAKACRFVTEAAEKGAKLVVFPEAFIAGYPDWIWQVPPGNMTLNQSLYARFLDAAVTLPSAEVQILCDAAAAAQVHIAIGINERSSSGGSVYNTLLFIGPEGRVLGHHQKLVPTLAERTAWAFGDPATLEVYETPIGRLGGLICWENYMPLVRQSLYERGISLYAAPTYDEGSAWQASMRHIGKEGRVYIAGCCMVLRKQSVLDALPELEPYYRESGEWINSGNSMIAGPNGEVLAEPLYQKEGILYAEINPMRQKGAKWNLDVAGHYARPDAFRLERDFLKGVMPKKGE</sequence>
<dbReference type="Proteomes" id="UP001447842">
    <property type="component" value="Chromosome"/>
</dbReference>
<dbReference type="SUPFAM" id="SSF56317">
    <property type="entry name" value="Carbon-nitrogen hydrolase"/>
    <property type="match status" value="1"/>
</dbReference>
<proteinExistence type="inferred from homology"/>
<comment type="similarity">
    <text evidence="1">Belongs to the carbon-nitrogen hydrolase superfamily. Nitrilase family.</text>
</comment>
<name>A0ABZ3HAC2_9BACT</name>